<evidence type="ECO:0000259" key="2">
    <source>
        <dbReference type="Pfam" id="PF00465"/>
    </source>
</evidence>
<dbReference type="EMBL" id="AP024488">
    <property type="protein sequence ID" value="BCS94832.1"/>
    <property type="molecule type" value="Genomic_DNA"/>
</dbReference>
<gene>
    <name evidence="3" type="primary">dhaT_1</name>
    <name evidence="3" type="ORF">DSLASN_04640</name>
</gene>
<proteinExistence type="predicted"/>
<reference evidence="3 4" key="1">
    <citation type="submission" date="2021-02" db="EMBL/GenBank/DDBJ databases">
        <title>Complete genome of Desulfoluna sp. strain ASN36.</title>
        <authorList>
            <person name="Takahashi A."/>
            <person name="Kojima H."/>
            <person name="Fukui M."/>
        </authorList>
    </citation>
    <scope>NUCLEOTIDE SEQUENCE [LARGE SCALE GENOMIC DNA]</scope>
    <source>
        <strain evidence="3 4">ASN36</strain>
    </source>
</reference>
<protein>
    <submittedName>
        <fullName evidence="3">Alcohol dehydrogenase EutG</fullName>
    </submittedName>
</protein>
<dbReference type="PANTHER" id="PTHR11496:SF83">
    <property type="entry name" value="HYDROXYACID-OXOACID TRANSHYDROGENASE, MITOCHONDRIAL"/>
    <property type="match status" value="1"/>
</dbReference>
<evidence type="ECO:0000256" key="1">
    <source>
        <dbReference type="ARBA" id="ARBA00023002"/>
    </source>
</evidence>
<dbReference type="Gene3D" id="1.20.1090.10">
    <property type="entry name" value="Dehydroquinate synthase-like - alpha domain"/>
    <property type="match status" value="1"/>
</dbReference>
<keyword evidence="1" id="KW-0560">Oxidoreductase</keyword>
<dbReference type="InterPro" id="IPR001670">
    <property type="entry name" value="ADH_Fe/GldA"/>
</dbReference>
<organism evidence="3 4">
    <name type="scientific">Desulfoluna limicola</name>
    <dbReference type="NCBI Taxonomy" id="2810562"/>
    <lineage>
        <taxon>Bacteria</taxon>
        <taxon>Pseudomonadati</taxon>
        <taxon>Thermodesulfobacteriota</taxon>
        <taxon>Desulfobacteria</taxon>
        <taxon>Desulfobacterales</taxon>
        <taxon>Desulfolunaceae</taxon>
        <taxon>Desulfoluna</taxon>
    </lineage>
</organism>
<dbReference type="RefSeq" id="WP_236891137.1">
    <property type="nucleotide sequence ID" value="NZ_AP024488.1"/>
</dbReference>
<dbReference type="Pfam" id="PF00465">
    <property type="entry name" value="Fe-ADH"/>
    <property type="match status" value="1"/>
</dbReference>
<dbReference type="Gene3D" id="3.40.50.1970">
    <property type="match status" value="1"/>
</dbReference>
<sequence>MDTGVKQFVFPSKIGAGSRALEHLPFDLGGFGAVRPMVVCTAEMDQGGGLKPLEDAFKGSGLTFGIYGMDEEPSLETVREVWTHYNDGGFDAVIAVGGGVVVDVAKGLAVAAAGSPDALRTLLSEGGTADVTAPFAWVPTLGLTGREAAPEACLGGRVLHGTALSPNLVAVDPRMLSVRGSRGLAEAGLGALASALCLYEAGDVNPLALPYARLAARQVMDGLEPLLSAPEEKGRLSRWFGMGEKREEEVAFVTAMAVNGSLRQEARKSLTFVLADVLAPVSRCSREVLAAVLLPSVLEYAHRVRGVDLSDMLSAVGDLDLLCATPVQQRAEAALALVREKINGLWLLTEAELPRTLAEAGIERETLLGLCDEASGMAEGWQCHEVETLLLAAYNGTRPDPRNQSTRSPQEAS</sequence>
<evidence type="ECO:0000313" key="3">
    <source>
        <dbReference type="EMBL" id="BCS94832.1"/>
    </source>
</evidence>
<evidence type="ECO:0000313" key="4">
    <source>
        <dbReference type="Proteomes" id="UP001320148"/>
    </source>
</evidence>
<name>A0ABN6F026_9BACT</name>
<accession>A0ABN6F026</accession>
<dbReference type="InterPro" id="IPR039697">
    <property type="entry name" value="Alcohol_dehydrogenase_Fe"/>
</dbReference>
<keyword evidence="4" id="KW-1185">Reference proteome</keyword>
<dbReference type="SUPFAM" id="SSF56796">
    <property type="entry name" value="Dehydroquinate synthase-like"/>
    <property type="match status" value="1"/>
</dbReference>
<dbReference type="Proteomes" id="UP001320148">
    <property type="component" value="Chromosome"/>
</dbReference>
<feature type="domain" description="Alcohol dehydrogenase iron-type/glycerol dehydrogenase GldA" evidence="2">
    <location>
        <begin position="11"/>
        <end position="155"/>
    </location>
</feature>
<dbReference type="PANTHER" id="PTHR11496">
    <property type="entry name" value="ALCOHOL DEHYDROGENASE"/>
    <property type="match status" value="1"/>
</dbReference>